<feature type="compositionally biased region" description="Low complexity" evidence="1">
    <location>
        <begin position="83"/>
        <end position="95"/>
    </location>
</feature>
<dbReference type="Proteomes" id="UP000465031">
    <property type="component" value="Chromosome"/>
</dbReference>
<name>A0AAE6RKA5_9MICO</name>
<gene>
    <name evidence="4" type="ORF">GSU10_06030</name>
</gene>
<evidence type="ECO:0000256" key="2">
    <source>
        <dbReference type="SAM" id="SignalP"/>
    </source>
</evidence>
<dbReference type="PROSITE" id="PS51257">
    <property type="entry name" value="PROKAR_LIPOPROTEIN"/>
    <property type="match status" value="1"/>
</dbReference>
<protein>
    <submittedName>
        <fullName evidence="4">DUF4232 domain-containing protein</fullName>
    </submittedName>
</protein>
<dbReference type="EMBL" id="CP047186">
    <property type="protein sequence ID" value="QHC55230.1"/>
    <property type="molecule type" value="Genomic_DNA"/>
</dbReference>
<dbReference type="InterPro" id="IPR025326">
    <property type="entry name" value="DUF4232"/>
</dbReference>
<feature type="region of interest" description="Disordered" evidence="1">
    <location>
        <begin position="28"/>
        <end position="117"/>
    </location>
</feature>
<feature type="signal peptide" evidence="2">
    <location>
        <begin position="1"/>
        <end position="31"/>
    </location>
</feature>
<accession>A0AAE6RKA5</accession>
<organism evidence="4 5">
    <name type="scientific">Rathayibacter tanaceti</name>
    <dbReference type="NCBI Taxonomy" id="1671680"/>
    <lineage>
        <taxon>Bacteria</taxon>
        <taxon>Bacillati</taxon>
        <taxon>Actinomycetota</taxon>
        <taxon>Actinomycetes</taxon>
        <taxon>Micrococcales</taxon>
        <taxon>Microbacteriaceae</taxon>
        <taxon>Rathayibacter</taxon>
    </lineage>
</organism>
<feature type="compositionally biased region" description="Low complexity" evidence="1">
    <location>
        <begin position="50"/>
        <end position="76"/>
    </location>
</feature>
<dbReference type="Pfam" id="PF14016">
    <property type="entry name" value="DUF4232"/>
    <property type="match status" value="1"/>
</dbReference>
<feature type="chain" id="PRO_5042158314" evidence="2">
    <location>
        <begin position="32"/>
        <end position="233"/>
    </location>
</feature>
<evidence type="ECO:0000256" key="1">
    <source>
        <dbReference type="SAM" id="MobiDB-lite"/>
    </source>
</evidence>
<dbReference type="RefSeq" id="WP_132505206.1">
    <property type="nucleotide sequence ID" value="NZ_CP047186.1"/>
</dbReference>
<proteinExistence type="predicted"/>
<dbReference type="AlphaFoldDB" id="A0AAE6RKA5"/>
<keyword evidence="2" id="KW-0732">Signal</keyword>
<evidence type="ECO:0000313" key="5">
    <source>
        <dbReference type="Proteomes" id="UP000465031"/>
    </source>
</evidence>
<sequence>MSMSTRRIAAPVLAAASLVLLLSGCAGGGGAATSQSPLPRPSATRTPDVPTRTPSAAAPTAAPTPTAAPAPEQTAPDAPPVSAPDSPDQSPAESSTPRCNGSDLAMEYRPDPEASGAGSSAFDLVLTNTASEPCTLTGIPGVYATDAGGARISAVAEASGPNPDTLIALAPGARADVRLAWHSPGANGCAAATSAYLVAEVRDAADGAVRAPAEIEVCTDGTVMMEASTYTLL</sequence>
<dbReference type="KEGG" id="rte:GSU10_06030"/>
<evidence type="ECO:0000259" key="3">
    <source>
        <dbReference type="Pfam" id="PF14016"/>
    </source>
</evidence>
<evidence type="ECO:0000313" key="4">
    <source>
        <dbReference type="EMBL" id="QHC55230.1"/>
    </source>
</evidence>
<feature type="domain" description="DUF4232" evidence="3">
    <location>
        <begin position="99"/>
        <end position="208"/>
    </location>
</feature>
<reference evidence="5" key="1">
    <citation type="submission" date="2019-12" db="EMBL/GenBank/DDBJ databases">
        <title>Complete and draft genome sequences of new strains and members of some known species of the genus Rathayibacter isolated from plants.</title>
        <authorList>
            <person name="Tarlachkov S.V."/>
            <person name="Starodumova I.P."/>
            <person name="Dorofeeva L.V."/>
            <person name="Prisyazhnaya N.V."/>
            <person name="Leyn S."/>
            <person name="Zlamal J."/>
            <person name="Elan M."/>
            <person name="Osterman A.L."/>
            <person name="Nadler S."/>
            <person name="Subbotin S.A."/>
            <person name="Evtushenko L.I."/>
        </authorList>
    </citation>
    <scope>NUCLEOTIDE SEQUENCE [LARGE SCALE GENOMIC DNA]</scope>
    <source>
        <strain evidence="5">VKM Ac-2761</strain>
    </source>
</reference>